<dbReference type="EMBL" id="LAQJ01000278">
    <property type="protein sequence ID" value="KKO18347.1"/>
    <property type="molecule type" value="Genomic_DNA"/>
</dbReference>
<dbReference type="Gene3D" id="3.10.20.860">
    <property type="match status" value="1"/>
</dbReference>
<dbReference type="AlphaFoldDB" id="A0A0M2UR51"/>
<name>A0A0M2UR51_9BACT</name>
<keyword evidence="2" id="KW-1185">Reference proteome</keyword>
<accession>A0A0M2UR51</accession>
<comment type="caution">
    <text evidence="1">The sequence shown here is derived from an EMBL/GenBank/DDBJ whole genome shotgun (WGS) entry which is preliminary data.</text>
</comment>
<dbReference type="NCBIfam" id="TIGR03831">
    <property type="entry name" value="YgiT_finger"/>
    <property type="match status" value="1"/>
</dbReference>
<proteinExistence type="predicted"/>
<sequence>MVKEYKYSDCFYCGGAVAEQLTHREIRWKGKLFIFENVPVGVCTQCGEKVIKPAVAKAIDQLLQEEKKPTKIIQVPVYQYESNIV</sequence>
<organism evidence="1 2">
    <name type="scientific">Candidatus Brocadia fulgida</name>
    <dbReference type="NCBI Taxonomy" id="380242"/>
    <lineage>
        <taxon>Bacteria</taxon>
        <taxon>Pseudomonadati</taxon>
        <taxon>Planctomycetota</taxon>
        <taxon>Candidatus Brocadiia</taxon>
        <taxon>Candidatus Brocadiales</taxon>
        <taxon>Candidatus Brocadiaceae</taxon>
        <taxon>Candidatus Brocadia</taxon>
    </lineage>
</organism>
<dbReference type="CDD" id="cd12870">
    <property type="entry name" value="MqsA"/>
    <property type="match status" value="1"/>
</dbReference>
<evidence type="ECO:0008006" key="3">
    <source>
        <dbReference type="Google" id="ProtNLM"/>
    </source>
</evidence>
<evidence type="ECO:0000313" key="1">
    <source>
        <dbReference type="EMBL" id="KKO18347.1"/>
    </source>
</evidence>
<gene>
    <name evidence="1" type="ORF">BROFUL_02946</name>
</gene>
<protein>
    <recommendedName>
        <fullName evidence="3">YgiT-type zinc finger domain protein</fullName>
    </recommendedName>
</protein>
<dbReference type="Proteomes" id="UP000034954">
    <property type="component" value="Unassembled WGS sequence"/>
</dbReference>
<dbReference type="InterPro" id="IPR022453">
    <property type="entry name" value="Znf_MqsA-type"/>
</dbReference>
<evidence type="ECO:0000313" key="2">
    <source>
        <dbReference type="Proteomes" id="UP000034954"/>
    </source>
</evidence>
<reference evidence="1 2" key="1">
    <citation type="journal article" date="2013" name="BMC Microbiol.">
        <title>Identification of the type II cytochrome c maturation pathway in anammox bacteria by comparative genomics.</title>
        <authorList>
            <person name="Ferousi C."/>
            <person name="Speth D.R."/>
            <person name="Reimann J."/>
            <person name="Op den Camp H.J."/>
            <person name="Allen J.W."/>
            <person name="Keltjens J.T."/>
            <person name="Jetten M.S."/>
        </authorList>
    </citation>
    <scope>NUCLEOTIDE SEQUENCE [LARGE SCALE GENOMIC DNA]</scope>
    <source>
        <strain evidence="1">RU1</strain>
    </source>
</reference>